<evidence type="ECO:0000313" key="1">
    <source>
        <dbReference type="EMBL" id="OBB85330.1"/>
    </source>
</evidence>
<organism evidence="1 2">
    <name type="scientific">Mycobacterium colombiense</name>
    <dbReference type="NCBI Taxonomy" id="339268"/>
    <lineage>
        <taxon>Bacteria</taxon>
        <taxon>Bacillati</taxon>
        <taxon>Actinomycetota</taxon>
        <taxon>Actinomycetes</taxon>
        <taxon>Mycobacteriales</taxon>
        <taxon>Mycobacteriaceae</taxon>
        <taxon>Mycobacterium</taxon>
        <taxon>Mycobacterium avium complex (MAC)</taxon>
    </lineage>
</organism>
<reference evidence="1 2" key="1">
    <citation type="submission" date="2016-06" db="EMBL/GenBank/DDBJ databases">
        <authorList>
            <person name="Kjaerup R.B."/>
            <person name="Dalgaard T.S."/>
            <person name="Juul-Madsen H.R."/>
        </authorList>
    </citation>
    <scope>NUCLEOTIDE SEQUENCE [LARGE SCALE GENOMIC DNA]</scope>
    <source>
        <strain evidence="1 2">852002-51834_SCH5396731</strain>
    </source>
</reference>
<name>A0A1A0VPZ4_9MYCO</name>
<dbReference type="Proteomes" id="UP000091914">
    <property type="component" value="Unassembled WGS sequence"/>
</dbReference>
<gene>
    <name evidence="1" type="ORF">A5760_07890</name>
</gene>
<dbReference type="OrthoDB" id="5124265at2"/>
<dbReference type="EMBL" id="LZSX01000039">
    <property type="protein sequence ID" value="OBB85330.1"/>
    <property type="molecule type" value="Genomic_DNA"/>
</dbReference>
<evidence type="ECO:0000313" key="2">
    <source>
        <dbReference type="Proteomes" id="UP000091914"/>
    </source>
</evidence>
<dbReference type="RefSeq" id="WP_064880052.1">
    <property type="nucleotide sequence ID" value="NZ_LZSX01000039.1"/>
</dbReference>
<comment type="caution">
    <text evidence="1">The sequence shown here is derived from an EMBL/GenBank/DDBJ whole genome shotgun (WGS) entry which is preliminary data.</text>
</comment>
<dbReference type="AlphaFoldDB" id="A0A1A0VPZ4"/>
<accession>A0A1A0VPZ4</accession>
<sequence>MRLVADSGLWSTGPVDTAVATPLVALLEVSGAVLSWTLDDPDDAAPHITFTDVSRADWLWRVLGEAGHVAVVSAVGGAAGRPHSTELTGVEPVPGSVAPLRRLATGHWLRRWWPASRQDGIAGLDRALLDVEVALLTAGAQSFFPDDTLDSDVTQLLEPHAAALISHVRSDDSRVVDLVRAGAGLADEIGTRGDDWSELIAAVDDSSLIPTLPSDRRDDYALAAGADAGPRGAGAIARGVASIAWGGVPPAIFDAGENTVEWRIETGGATVVAVVQAAVTGPDPATGIAVRLRSAAIHGTGTLDAAGRATLALQDGQGRALTESAAWDHDWSVTSVVVGTDTPESAETRERVRAWARARLDLPPRDAFLAEILASESAY</sequence>
<proteinExistence type="predicted"/>
<protein>
    <submittedName>
        <fullName evidence="1">Uncharacterized protein</fullName>
    </submittedName>
</protein>